<dbReference type="GO" id="GO:0016747">
    <property type="term" value="F:acyltransferase activity, transferring groups other than amino-acyl groups"/>
    <property type="evidence" value="ECO:0007669"/>
    <property type="project" value="InterPro"/>
</dbReference>
<name>A0A7M1SS78_9MICO</name>
<dbReference type="InterPro" id="IPR050832">
    <property type="entry name" value="Bact_Acetyltransf"/>
</dbReference>
<protein>
    <submittedName>
        <fullName evidence="4">GNAT family N-acetyltransferase</fullName>
    </submittedName>
</protein>
<gene>
    <name evidence="4" type="ORF">IM660_13245</name>
</gene>
<dbReference type="Pfam" id="PF13508">
    <property type="entry name" value="Acetyltransf_7"/>
    <property type="match status" value="1"/>
</dbReference>
<organism evidence="4 5">
    <name type="scientific">Ruania alkalisoli</name>
    <dbReference type="NCBI Taxonomy" id="2779775"/>
    <lineage>
        <taxon>Bacteria</taxon>
        <taxon>Bacillati</taxon>
        <taxon>Actinomycetota</taxon>
        <taxon>Actinomycetes</taxon>
        <taxon>Micrococcales</taxon>
        <taxon>Ruaniaceae</taxon>
        <taxon>Ruania</taxon>
    </lineage>
</organism>
<keyword evidence="2" id="KW-0012">Acyltransferase</keyword>
<dbReference type="Gene3D" id="3.40.630.30">
    <property type="match status" value="1"/>
</dbReference>
<feature type="domain" description="N-acetyltransferase" evidence="3">
    <location>
        <begin position="4"/>
        <end position="159"/>
    </location>
</feature>
<dbReference type="PANTHER" id="PTHR43877:SF1">
    <property type="entry name" value="ACETYLTRANSFERASE"/>
    <property type="match status" value="1"/>
</dbReference>
<dbReference type="InterPro" id="IPR016181">
    <property type="entry name" value="Acyl_CoA_acyltransferase"/>
</dbReference>
<dbReference type="AlphaFoldDB" id="A0A7M1SS78"/>
<dbReference type="PANTHER" id="PTHR43877">
    <property type="entry name" value="AMINOALKYLPHOSPHONATE N-ACETYLTRANSFERASE-RELATED-RELATED"/>
    <property type="match status" value="1"/>
</dbReference>
<dbReference type="InterPro" id="IPR000182">
    <property type="entry name" value="GNAT_dom"/>
</dbReference>
<dbReference type="Proteomes" id="UP000593758">
    <property type="component" value="Chromosome"/>
</dbReference>
<keyword evidence="5" id="KW-1185">Reference proteome</keyword>
<dbReference type="PROSITE" id="PS51186">
    <property type="entry name" value="GNAT"/>
    <property type="match status" value="1"/>
</dbReference>
<dbReference type="SUPFAM" id="SSF55729">
    <property type="entry name" value="Acyl-CoA N-acyltransferases (Nat)"/>
    <property type="match status" value="1"/>
</dbReference>
<evidence type="ECO:0000313" key="4">
    <source>
        <dbReference type="EMBL" id="QOR69632.1"/>
    </source>
</evidence>
<accession>A0A7M1SS78</accession>
<sequence length="159" mass="17482">MTSARIRAAHAGDAAALHQLHCATWREVYADLVPPEVLEERERTGLARWEQVLTDEGGMTVWLAHRDGTPVGLARAEAAGVQQVRSLQLSELYVLASEYGRGTGAHLLELAVGDAPCMLWVARDNARAVAFYRKHGFEADGAEQQVEPWGALPIIRMVR</sequence>
<keyword evidence="1 4" id="KW-0808">Transferase</keyword>
<proteinExistence type="predicted"/>
<dbReference type="EMBL" id="CP063169">
    <property type="protein sequence ID" value="QOR69632.1"/>
    <property type="molecule type" value="Genomic_DNA"/>
</dbReference>
<dbReference type="KEGG" id="halt:IM660_13245"/>
<evidence type="ECO:0000256" key="2">
    <source>
        <dbReference type="ARBA" id="ARBA00023315"/>
    </source>
</evidence>
<reference evidence="4 5" key="1">
    <citation type="submission" date="2020-10" db="EMBL/GenBank/DDBJ databases">
        <title>Haloactinobacterium sp. RN3S43, a bacterium isolated from saline soil.</title>
        <authorList>
            <person name="Sun J.-Q."/>
        </authorList>
    </citation>
    <scope>NUCLEOTIDE SEQUENCE [LARGE SCALE GENOMIC DNA]</scope>
    <source>
        <strain evidence="4 5">RN3S43</strain>
    </source>
</reference>
<evidence type="ECO:0000256" key="1">
    <source>
        <dbReference type="ARBA" id="ARBA00022679"/>
    </source>
</evidence>
<evidence type="ECO:0000259" key="3">
    <source>
        <dbReference type="PROSITE" id="PS51186"/>
    </source>
</evidence>
<dbReference type="RefSeq" id="WP_193496143.1">
    <property type="nucleotide sequence ID" value="NZ_CP063169.1"/>
</dbReference>
<evidence type="ECO:0000313" key="5">
    <source>
        <dbReference type="Proteomes" id="UP000593758"/>
    </source>
</evidence>